<dbReference type="CDD" id="cd00198">
    <property type="entry name" value="vWFA"/>
    <property type="match status" value="1"/>
</dbReference>
<dbReference type="Gene3D" id="3.10.110.10">
    <property type="entry name" value="Ubiquitin Conjugating Enzyme"/>
    <property type="match status" value="1"/>
</dbReference>
<evidence type="ECO:0000259" key="5">
    <source>
        <dbReference type="PROSITE" id="PS51698"/>
    </source>
</evidence>
<organism evidence="6 7">
    <name type="scientific">Septoria linicola</name>
    <dbReference type="NCBI Taxonomy" id="215465"/>
    <lineage>
        <taxon>Eukaryota</taxon>
        <taxon>Fungi</taxon>
        <taxon>Dikarya</taxon>
        <taxon>Ascomycota</taxon>
        <taxon>Pezizomycotina</taxon>
        <taxon>Dothideomycetes</taxon>
        <taxon>Dothideomycetidae</taxon>
        <taxon>Mycosphaerellales</taxon>
        <taxon>Mycosphaerellaceae</taxon>
        <taxon>Septoria</taxon>
    </lineage>
</organism>
<dbReference type="SUPFAM" id="SSF54495">
    <property type="entry name" value="UBC-like"/>
    <property type="match status" value="1"/>
</dbReference>
<evidence type="ECO:0000256" key="1">
    <source>
        <dbReference type="ARBA" id="ARBA00013194"/>
    </source>
</evidence>
<dbReference type="SMART" id="SM00504">
    <property type="entry name" value="Ubox"/>
    <property type="match status" value="1"/>
</dbReference>
<dbReference type="InterPro" id="IPR016135">
    <property type="entry name" value="UBQ-conjugating_enzyme/RWD"/>
</dbReference>
<reference evidence="6" key="1">
    <citation type="submission" date="2022-06" db="EMBL/GenBank/DDBJ databases">
        <title>Complete genome sequences of two strains of the flax pathogen Septoria linicola.</title>
        <authorList>
            <person name="Lapalu N."/>
            <person name="Simon A."/>
            <person name="Demenou B."/>
            <person name="Paumier D."/>
            <person name="Guillot M.-P."/>
            <person name="Gout L."/>
            <person name="Valade R."/>
        </authorList>
    </citation>
    <scope>NUCLEOTIDE SEQUENCE</scope>
    <source>
        <strain evidence="6">SE15195</strain>
    </source>
</reference>
<dbReference type="GO" id="GO:0004842">
    <property type="term" value="F:ubiquitin-protein transferase activity"/>
    <property type="evidence" value="ECO:0007669"/>
    <property type="project" value="InterPro"/>
</dbReference>
<dbReference type="PROSITE" id="PS50127">
    <property type="entry name" value="UBC_2"/>
    <property type="match status" value="1"/>
</dbReference>
<dbReference type="GO" id="GO:0003755">
    <property type="term" value="F:peptidyl-prolyl cis-trans isomerase activity"/>
    <property type="evidence" value="ECO:0007669"/>
    <property type="project" value="UniProtKB-KW"/>
</dbReference>
<protein>
    <recommendedName>
        <fullName evidence="1">peptidylprolyl isomerase</fullName>
        <ecNumber evidence="1">5.2.1.8</ecNumber>
    </recommendedName>
</protein>
<dbReference type="PROSITE" id="PS50234">
    <property type="entry name" value="VWFA"/>
    <property type="match status" value="1"/>
</dbReference>
<dbReference type="PANTHER" id="PTHR46573:SF1">
    <property type="entry name" value="WD REPEAT, SAM AND U-BOX DOMAIN-CONTAINING PROTEIN 1"/>
    <property type="match status" value="1"/>
</dbReference>
<dbReference type="SMART" id="SM00327">
    <property type="entry name" value="VWA"/>
    <property type="match status" value="1"/>
</dbReference>
<dbReference type="SUPFAM" id="SSF57850">
    <property type="entry name" value="RING/U-box"/>
    <property type="match status" value="1"/>
</dbReference>
<name>A0A9Q9AYF4_9PEZI</name>
<dbReference type="InterPro" id="IPR013083">
    <property type="entry name" value="Znf_RING/FYVE/PHD"/>
</dbReference>
<dbReference type="Gene3D" id="3.40.50.410">
    <property type="entry name" value="von Willebrand factor, type A domain"/>
    <property type="match status" value="1"/>
</dbReference>
<feature type="domain" description="VWFA" evidence="4">
    <location>
        <begin position="1122"/>
        <end position="1282"/>
    </location>
</feature>
<dbReference type="Pfam" id="PF04564">
    <property type="entry name" value="U-box"/>
    <property type="match status" value="1"/>
</dbReference>
<keyword evidence="2" id="KW-0697">Rotamase</keyword>
<dbReference type="GO" id="GO:0016567">
    <property type="term" value="P:protein ubiquitination"/>
    <property type="evidence" value="ECO:0007669"/>
    <property type="project" value="InterPro"/>
</dbReference>
<keyword evidence="2" id="KW-0413">Isomerase</keyword>
<dbReference type="Pfam" id="PF13519">
    <property type="entry name" value="VWA_2"/>
    <property type="match status" value="1"/>
</dbReference>
<dbReference type="PANTHER" id="PTHR46573">
    <property type="entry name" value="WD REPEAT, SAM AND U-BOX DOMAIN-CONTAINING PROTEIN 1"/>
    <property type="match status" value="1"/>
</dbReference>
<dbReference type="Pfam" id="PF00179">
    <property type="entry name" value="UQ_con"/>
    <property type="match status" value="1"/>
</dbReference>
<evidence type="ECO:0000313" key="7">
    <source>
        <dbReference type="Proteomes" id="UP001056384"/>
    </source>
</evidence>
<feature type="domain" description="UBC core" evidence="3">
    <location>
        <begin position="1364"/>
        <end position="1509"/>
    </location>
</feature>
<gene>
    <name evidence="6" type="ORF">Slin15195_G110280</name>
</gene>
<feature type="domain" description="U-box" evidence="5">
    <location>
        <begin position="825"/>
        <end position="898"/>
    </location>
</feature>
<accession>A0A9Q9AYF4</accession>
<dbReference type="InterPro" id="IPR000608">
    <property type="entry name" value="UBC"/>
</dbReference>
<dbReference type="InterPro" id="IPR052085">
    <property type="entry name" value="WD-SAM-U-box"/>
</dbReference>
<dbReference type="EMBL" id="CP099427">
    <property type="protein sequence ID" value="USW57709.1"/>
    <property type="molecule type" value="Genomic_DNA"/>
</dbReference>
<dbReference type="Proteomes" id="UP001056384">
    <property type="component" value="Chromosome 10"/>
</dbReference>
<evidence type="ECO:0000259" key="3">
    <source>
        <dbReference type="PROSITE" id="PS50127"/>
    </source>
</evidence>
<dbReference type="PROSITE" id="PS51698">
    <property type="entry name" value="U_BOX"/>
    <property type="match status" value="1"/>
</dbReference>
<evidence type="ECO:0000259" key="4">
    <source>
        <dbReference type="PROSITE" id="PS50234"/>
    </source>
</evidence>
<proteinExistence type="predicted"/>
<dbReference type="CDD" id="cd16655">
    <property type="entry name" value="RING-Ubox_WDSUB1-like"/>
    <property type="match status" value="1"/>
</dbReference>
<dbReference type="InterPro" id="IPR002035">
    <property type="entry name" value="VWF_A"/>
</dbReference>
<dbReference type="InterPro" id="IPR003613">
    <property type="entry name" value="Ubox_domain"/>
</dbReference>
<dbReference type="SMART" id="SM00212">
    <property type="entry name" value="UBCc"/>
    <property type="match status" value="1"/>
</dbReference>
<evidence type="ECO:0000313" key="6">
    <source>
        <dbReference type="EMBL" id="USW57709.1"/>
    </source>
</evidence>
<dbReference type="InterPro" id="IPR036465">
    <property type="entry name" value="vWFA_dom_sf"/>
</dbReference>
<evidence type="ECO:0000256" key="2">
    <source>
        <dbReference type="ARBA" id="ARBA00023110"/>
    </source>
</evidence>
<dbReference type="SUPFAM" id="SSF53300">
    <property type="entry name" value="vWA-like"/>
    <property type="match status" value="1"/>
</dbReference>
<dbReference type="EC" id="5.2.1.8" evidence="1"/>
<sequence length="1523" mass="168129">MQRYTVTVVDSGAPGSRPTLAVPFEPSALVSAFIDELFRRIARRGLKLSPNTHIATLHLDSETGAIIDAEDVLSDVISDPRSEKIYAVFAGKQTSSTSTELVRQQLATSSLQGTVTGGIRPVVFDKEKRDNECNCSLAKKLADGPGDSKYFFVLHGKSIVKRVQINTLSEQALDSALQAELGLDLVTTKKITRHGAELRTPGIYAELPVVAVCSKVRHIPVHARIDSDDSEDDSELKYRVVDLHTSEQPISAECMGATLAEAAFGSLVRKDGIIEVFVVNRSTVGASSNKVGKNAMFRARPHWEPGVRQTARGVAMFLSSLRVFTSLASESDKRNQDALLHVIDLMTWFPPCIRAMSLLIQGKTVSAVESAAIADCMYELLHEIIIPSGVVGTDAARLFEDSRLLMGFILEKAQSLKLAPSSATEDQLPYLSSTQTRDLKDYQTGESVFRGVLTTSGLVERSLFEAFQESGALFGTHLQCFVTALEVTPSLQRNAILAGGSTDALLVFHELQSYIYIDAGNIDAAIDMTELSHLNHLAEIAARNQLAVHRPSQLTSAVAPSLTFDRDAHLAVYTGQQACGGSGDSSLVFRPRHGEETFNTTVVEQLIAPIIKQYEAEGTAVFDSYGGALLRRLQAPDEILLFCVDTSASMRASTDFQEVNDEEPPVSEPEVTASSLVGVEDYGKASFDEMKDFLAKYEGLNDMIGMVKDGDAYSHRTLSSRVLRLLQDLIGYELVAKHKELEQATEHANGYYARQRVSTLETALNKLKLQWAGLQTHDETLQDFLVYRATTSPDINTNWQWSLGEYMPASRPGRVLPSLPAQLTAVPEQFRCPISHALMEDPVKAADGFTYSRPAIEQWFNIRLSSPMTGLPLQSRALTTNDGVAAAVTSWITGSNLQEAPEAPRPAKKTRLSLSKRIVVKFLSKDGSFDRELTNETTVSDLYRIAFRGMKARFVTFQLALDDAMALQPSNIVLASSVNVTNGKQIIIRVAGDDDPTPNTLAANTASRNMPALVKVYRYSDLLFSYWTDRGTTQTLTSVLWKFWRCNSSSRNYAAMGISDVQVWIDLKSNGDGYLNGHPRPATVQLNHLLNASHCHGKLGDEPVWSDGQINASYTPGTQNHPLVLKVQINDRVKTSRSQSARLSRLDVLKQMFEAYINRMVAYSFKSHVGLVTFDSTPTVKTSLTHVIENFRRATVNMAAHGDTALWDALALGLDQLNEYAKKWPTAKKRIVVISDGDDTKSVSNNAAGLTFSLRGHKIIVDSVALGNENSIDLRMLSQLTGGYRFKPSSLVNALSMVEMEPFFSLTERPDSAVFLPANAPNFRPTFENYLNLHKYSARITTVTSENFPARKSHENLEHDFIRPCSSISSPSRSMLAANELRTYDVYVSESDMSFWKVVMDGPEGSPYQGGTFLLYLHAGESYPTFAPEARFVTRMMHPNINAHGRICHALLSRDWTSDITMTNLLDTVFGLLMQAEVGDASNTLVLDYHHDQVDFADEVRKHVGKHAKKTRRQWKKELIGED</sequence>
<dbReference type="Gene3D" id="3.30.40.10">
    <property type="entry name" value="Zinc/RING finger domain, C3HC4 (zinc finger)"/>
    <property type="match status" value="1"/>
</dbReference>
<keyword evidence="7" id="KW-1185">Reference proteome</keyword>